<dbReference type="InterPro" id="IPR011009">
    <property type="entry name" value="Kinase-like_dom_sf"/>
</dbReference>
<feature type="region of interest" description="Disordered" evidence="2">
    <location>
        <begin position="68"/>
        <end position="88"/>
    </location>
</feature>
<evidence type="ECO:0000313" key="3">
    <source>
        <dbReference type="Ensembl" id="ENSAPLP00020002322.1"/>
    </source>
</evidence>
<evidence type="ECO:0000313" key="4">
    <source>
        <dbReference type="Proteomes" id="UP000694400"/>
    </source>
</evidence>
<name>A0A8B9SH90_ANAPL</name>
<reference evidence="3" key="3">
    <citation type="submission" date="2025-09" db="UniProtKB">
        <authorList>
            <consortium name="Ensembl"/>
        </authorList>
    </citation>
    <scope>IDENTIFICATION</scope>
</reference>
<dbReference type="SUPFAM" id="SSF56112">
    <property type="entry name" value="Protein kinase-like (PK-like)"/>
    <property type="match status" value="1"/>
</dbReference>
<reference evidence="3" key="2">
    <citation type="submission" date="2025-08" db="UniProtKB">
        <authorList>
            <consortium name="Ensembl"/>
        </authorList>
    </citation>
    <scope>IDENTIFICATION</scope>
</reference>
<dbReference type="InterPro" id="IPR017441">
    <property type="entry name" value="Protein_kinase_ATP_BS"/>
</dbReference>
<dbReference type="PROSITE" id="PS00107">
    <property type="entry name" value="PROTEIN_KINASE_ATP"/>
    <property type="match status" value="1"/>
</dbReference>
<keyword evidence="1" id="KW-0547">Nucleotide-binding</keyword>
<feature type="region of interest" description="Disordered" evidence="2">
    <location>
        <begin position="1"/>
        <end position="24"/>
    </location>
</feature>
<organism evidence="3 4">
    <name type="scientific">Anas platyrhynchos</name>
    <name type="common">Mallard</name>
    <name type="synonym">Anas boschas</name>
    <dbReference type="NCBI Taxonomy" id="8839"/>
    <lineage>
        <taxon>Eukaryota</taxon>
        <taxon>Metazoa</taxon>
        <taxon>Chordata</taxon>
        <taxon>Craniata</taxon>
        <taxon>Vertebrata</taxon>
        <taxon>Euteleostomi</taxon>
        <taxon>Archelosauria</taxon>
        <taxon>Archosauria</taxon>
        <taxon>Dinosauria</taxon>
        <taxon>Saurischia</taxon>
        <taxon>Theropoda</taxon>
        <taxon>Coelurosauria</taxon>
        <taxon>Aves</taxon>
        <taxon>Neognathae</taxon>
        <taxon>Galloanserae</taxon>
        <taxon>Anseriformes</taxon>
        <taxon>Anatidae</taxon>
        <taxon>Anatinae</taxon>
        <taxon>Anas</taxon>
    </lineage>
</organism>
<dbReference type="Proteomes" id="UP000694400">
    <property type="component" value="Chromosome 4"/>
</dbReference>
<dbReference type="Gene3D" id="3.30.200.20">
    <property type="entry name" value="Phosphorylase Kinase, domain 1"/>
    <property type="match status" value="1"/>
</dbReference>
<sequence length="88" mass="9264">EVCVGATEPWPGIGSPGEHRVGKGSFGEVARSCRRSTGEMVAIKILRNEGNQGQSGTVLTPLSHHQPRARLIGPGLSAPSGPHYLQCH</sequence>
<dbReference type="AlphaFoldDB" id="A0A8B9SH90"/>
<keyword evidence="1" id="KW-0067">ATP-binding</keyword>
<dbReference type="Ensembl" id="ENSAPLT00020002497.1">
    <property type="protein sequence ID" value="ENSAPLP00020002322.1"/>
    <property type="gene ID" value="ENSAPLG00020001678.1"/>
</dbReference>
<dbReference type="GO" id="GO:0005524">
    <property type="term" value="F:ATP binding"/>
    <property type="evidence" value="ECO:0007669"/>
    <property type="project" value="UniProtKB-UniRule"/>
</dbReference>
<evidence type="ECO:0000256" key="2">
    <source>
        <dbReference type="SAM" id="MobiDB-lite"/>
    </source>
</evidence>
<reference evidence="3" key="1">
    <citation type="submission" date="2019-08" db="EMBL/GenBank/DDBJ databases">
        <title>Three high-quality genomes provides insights into domestication of ducks.</title>
        <authorList>
            <person name="Hou Z.C."/>
            <person name="Zhu F."/>
            <person name="Yin Z.T."/>
            <person name="Zhang F."/>
        </authorList>
    </citation>
    <scope>NUCLEOTIDE SEQUENCE [LARGE SCALE GENOMIC DNA]</scope>
</reference>
<proteinExistence type="predicted"/>
<evidence type="ECO:0000256" key="1">
    <source>
        <dbReference type="PROSITE-ProRule" id="PRU10141"/>
    </source>
</evidence>
<accession>A0A8B9SH90</accession>
<protein>
    <submittedName>
        <fullName evidence="3">Homeodomain interacting protein kinase 4</fullName>
    </submittedName>
</protein>
<feature type="binding site" evidence="1">
    <location>
        <position position="44"/>
    </location>
    <ligand>
        <name>ATP</name>
        <dbReference type="ChEBI" id="CHEBI:30616"/>
    </ligand>
</feature>